<name>A0ABD0PNQ6_CIRMR</name>
<dbReference type="PRINTS" id="PR00205">
    <property type="entry name" value="CADHERIN"/>
</dbReference>
<keyword evidence="4 8" id="KW-0106">Calcium</keyword>
<proteinExistence type="predicted"/>
<dbReference type="InterPro" id="IPR020894">
    <property type="entry name" value="Cadherin_CS"/>
</dbReference>
<evidence type="ECO:0000256" key="6">
    <source>
        <dbReference type="ARBA" id="ARBA00023136"/>
    </source>
</evidence>
<protein>
    <recommendedName>
        <fullName evidence="9">Cadherin domain-containing protein</fullName>
    </recommendedName>
</protein>
<comment type="subcellular location">
    <subcellularLocation>
        <location evidence="1">Membrane</location>
        <topology evidence="1">Single-pass membrane protein</topology>
    </subcellularLocation>
</comment>
<dbReference type="PROSITE" id="PS00232">
    <property type="entry name" value="CADHERIN_1"/>
    <property type="match status" value="1"/>
</dbReference>
<feature type="non-terminal residue" evidence="10">
    <location>
        <position position="104"/>
    </location>
</feature>
<dbReference type="GO" id="GO:0016020">
    <property type="term" value="C:membrane"/>
    <property type="evidence" value="ECO:0007669"/>
    <property type="project" value="UniProtKB-SubCell"/>
</dbReference>
<dbReference type="CDD" id="cd11304">
    <property type="entry name" value="Cadherin_repeat"/>
    <property type="match status" value="2"/>
</dbReference>
<dbReference type="GO" id="GO:0005509">
    <property type="term" value="F:calcium ion binding"/>
    <property type="evidence" value="ECO:0007669"/>
    <property type="project" value="UniProtKB-UniRule"/>
</dbReference>
<gene>
    <name evidence="10" type="ORF">M9458_028014</name>
</gene>
<keyword evidence="6" id="KW-0472">Membrane</keyword>
<sequence length="104" mass="11542">VMVSDEGAPPLSSTATVVIEVLDENDNSPQFSHKLFQVKLPEQRSMAGPQEIYRMVARDDDVGPNGKITYSLEEDSEDRFDIHPETGVVTARGEFVRGNYSILT</sequence>
<dbReference type="PANTHER" id="PTHR24028">
    <property type="entry name" value="CADHERIN-87A"/>
    <property type="match status" value="1"/>
</dbReference>
<keyword evidence="5" id="KW-1133">Transmembrane helix</keyword>
<evidence type="ECO:0000259" key="9">
    <source>
        <dbReference type="PROSITE" id="PS50268"/>
    </source>
</evidence>
<feature type="domain" description="Cadherin" evidence="9">
    <location>
        <begin position="32"/>
        <end position="102"/>
    </location>
</feature>
<organism evidence="10 11">
    <name type="scientific">Cirrhinus mrigala</name>
    <name type="common">Mrigala</name>
    <dbReference type="NCBI Taxonomy" id="683832"/>
    <lineage>
        <taxon>Eukaryota</taxon>
        <taxon>Metazoa</taxon>
        <taxon>Chordata</taxon>
        <taxon>Craniata</taxon>
        <taxon>Vertebrata</taxon>
        <taxon>Euteleostomi</taxon>
        <taxon>Actinopterygii</taxon>
        <taxon>Neopterygii</taxon>
        <taxon>Teleostei</taxon>
        <taxon>Ostariophysi</taxon>
        <taxon>Cypriniformes</taxon>
        <taxon>Cyprinidae</taxon>
        <taxon>Labeoninae</taxon>
        <taxon>Labeonini</taxon>
        <taxon>Cirrhinus</taxon>
    </lineage>
</organism>
<dbReference type="Proteomes" id="UP001529510">
    <property type="component" value="Unassembled WGS sequence"/>
</dbReference>
<dbReference type="InterPro" id="IPR050174">
    <property type="entry name" value="Protocadherin/Cadherin-CA"/>
</dbReference>
<dbReference type="PANTHER" id="PTHR24028:SF146">
    <property type="entry name" value="CADHERIN 96CB, ISOFORM D-RELATED"/>
    <property type="match status" value="1"/>
</dbReference>
<evidence type="ECO:0000256" key="5">
    <source>
        <dbReference type="ARBA" id="ARBA00022989"/>
    </source>
</evidence>
<evidence type="ECO:0000256" key="3">
    <source>
        <dbReference type="ARBA" id="ARBA00022737"/>
    </source>
</evidence>
<evidence type="ECO:0000256" key="2">
    <source>
        <dbReference type="ARBA" id="ARBA00022692"/>
    </source>
</evidence>
<evidence type="ECO:0000256" key="4">
    <source>
        <dbReference type="ARBA" id="ARBA00022837"/>
    </source>
</evidence>
<keyword evidence="2" id="KW-0812">Transmembrane</keyword>
<reference evidence="10 11" key="1">
    <citation type="submission" date="2024-05" db="EMBL/GenBank/DDBJ databases">
        <title>Genome sequencing and assembly of Indian major carp, Cirrhinus mrigala (Hamilton, 1822).</title>
        <authorList>
            <person name="Mohindra V."/>
            <person name="Chowdhury L.M."/>
            <person name="Lal K."/>
            <person name="Jena J.K."/>
        </authorList>
    </citation>
    <scope>NUCLEOTIDE SEQUENCE [LARGE SCALE GENOMIC DNA]</scope>
    <source>
        <strain evidence="10">CM1030</strain>
        <tissue evidence="10">Blood</tissue>
    </source>
</reference>
<evidence type="ECO:0000256" key="7">
    <source>
        <dbReference type="ARBA" id="ARBA00023180"/>
    </source>
</evidence>
<evidence type="ECO:0000313" key="11">
    <source>
        <dbReference type="Proteomes" id="UP001529510"/>
    </source>
</evidence>
<keyword evidence="3" id="KW-0677">Repeat</keyword>
<dbReference type="FunFam" id="2.60.40.60:FF:000186">
    <property type="entry name" value="FAT atypical cadherin 2"/>
    <property type="match status" value="1"/>
</dbReference>
<dbReference type="Gene3D" id="2.60.40.60">
    <property type="entry name" value="Cadherins"/>
    <property type="match status" value="2"/>
</dbReference>
<dbReference type="AlphaFoldDB" id="A0ABD0PNQ6"/>
<feature type="domain" description="Cadherin" evidence="9">
    <location>
        <begin position="1"/>
        <end position="31"/>
    </location>
</feature>
<dbReference type="InterPro" id="IPR015919">
    <property type="entry name" value="Cadherin-like_sf"/>
</dbReference>
<comment type="caution">
    <text evidence="10">The sequence shown here is derived from an EMBL/GenBank/DDBJ whole genome shotgun (WGS) entry which is preliminary data.</text>
</comment>
<dbReference type="PROSITE" id="PS50268">
    <property type="entry name" value="CADHERIN_2"/>
    <property type="match status" value="2"/>
</dbReference>
<keyword evidence="7" id="KW-0325">Glycoprotein</keyword>
<feature type="non-terminal residue" evidence="10">
    <location>
        <position position="1"/>
    </location>
</feature>
<accession>A0ABD0PNQ6</accession>
<evidence type="ECO:0000256" key="1">
    <source>
        <dbReference type="ARBA" id="ARBA00004167"/>
    </source>
</evidence>
<dbReference type="EMBL" id="JAMKFB020000014">
    <property type="protein sequence ID" value="KAL0175684.1"/>
    <property type="molecule type" value="Genomic_DNA"/>
</dbReference>
<dbReference type="Pfam" id="PF00028">
    <property type="entry name" value="Cadherin"/>
    <property type="match status" value="1"/>
</dbReference>
<dbReference type="GO" id="GO:0009653">
    <property type="term" value="P:anatomical structure morphogenesis"/>
    <property type="evidence" value="ECO:0007669"/>
    <property type="project" value="UniProtKB-ARBA"/>
</dbReference>
<keyword evidence="11" id="KW-1185">Reference proteome</keyword>
<dbReference type="SUPFAM" id="SSF49313">
    <property type="entry name" value="Cadherin-like"/>
    <property type="match status" value="1"/>
</dbReference>
<dbReference type="InterPro" id="IPR002126">
    <property type="entry name" value="Cadherin-like_dom"/>
</dbReference>
<evidence type="ECO:0000313" key="10">
    <source>
        <dbReference type="EMBL" id="KAL0175684.1"/>
    </source>
</evidence>
<evidence type="ECO:0000256" key="8">
    <source>
        <dbReference type="PROSITE-ProRule" id="PRU00043"/>
    </source>
</evidence>